<dbReference type="Proteomes" id="UP000267606">
    <property type="component" value="Unassembled WGS sequence"/>
</dbReference>
<protein>
    <submittedName>
        <fullName evidence="3">Glyco_hydro_92N domain-containing protein</fullName>
    </submittedName>
</protein>
<name>A0A183H139_9BILA</name>
<gene>
    <name evidence="1" type="ORF">OFLC_LOCUS1199</name>
</gene>
<keyword evidence="2" id="KW-1185">Reference proteome</keyword>
<dbReference type="AlphaFoldDB" id="A0A183H139"/>
<dbReference type="EMBL" id="UZAJ01000529">
    <property type="protein sequence ID" value="VDO28633.1"/>
    <property type="molecule type" value="Genomic_DNA"/>
</dbReference>
<accession>A0A183H139</accession>
<organism evidence="3">
    <name type="scientific">Onchocerca flexuosa</name>
    <dbReference type="NCBI Taxonomy" id="387005"/>
    <lineage>
        <taxon>Eukaryota</taxon>
        <taxon>Metazoa</taxon>
        <taxon>Ecdysozoa</taxon>
        <taxon>Nematoda</taxon>
        <taxon>Chromadorea</taxon>
        <taxon>Rhabditida</taxon>
        <taxon>Spirurina</taxon>
        <taxon>Spiruromorpha</taxon>
        <taxon>Filarioidea</taxon>
        <taxon>Onchocercidae</taxon>
        <taxon>Onchocerca</taxon>
    </lineage>
</organism>
<reference evidence="1 2" key="2">
    <citation type="submission" date="2018-11" db="EMBL/GenBank/DDBJ databases">
        <authorList>
            <consortium name="Pathogen Informatics"/>
        </authorList>
    </citation>
    <scope>NUCLEOTIDE SEQUENCE [LARGE SCALE GENOMIC DNA]</scope>
</reference>
<dbReference type="WBParaSite" id="OFLC_0000119801-mRNA-1">
    <property type="protein sequence ID" value="OFLC_0000119801-mRNA-1"/>
    <property type="gene ID" value="OFLC_0000119801"/>
</dbReference>
<evidence type="ECO:0000313" key="1">
    <source>
        <dbReference type="EMBL" id="VDO28633.1"/>
    </source>
</evidence>
<reference evidence="3" key="1">
    <citation type="submission" date="2016-06" db="UniProtKB">
        <authorList>
            <consortium name="WormBaseParasite"/>
        </authorList>
    </citation>
    <scope>IDENTIFICATION</scope>
</reference>
<evidence type="ECO:0000313" key="2">
    <source>
        <dbReference type="Proteomes" id="UP000267606"/>
    </source>
</evidence>
<sequence length="163" mass="18259">MILSNINSVAMLPSASYFYLTTATRASSKWLTNGYHHHYSNDASEFAYQISGFHGFRPDAAAASEAYPTDSFPSTLMPILFGSCYLHRFENSNEHFVEAGHIAHWKPSILAYISLNGKRSATIRLQQLKSTSPPYRTGPGSNNEHCSIFISLYHIFLLSFSLQ</sequence>
<proteinExistence type="predicted"/>
<evidence type="ECO:0000313" key="3">
    <source>
        <dbReference type="WBParaSite" id="OFLC_0000119801-mRNA-1"/>
    </source>
</evidence>
<dbReference type="STRING" id="387005.A0A183H139"/>